<proteinExistence type="predicted"/>
<sequence>MKNIIVGTAGHIDHGKTTLVKALTGRETDTLSEEKERGISINLGFTYLDLPNGNRVGIVDVPGHEKFIKNMMAGATGLDLVLFIIAADEGVMPQTKEHLDILTYLNIKKGIIVLTKSDMVELDYLELVKEEVRDFIQGTFLEDAKIIEVDSISGRGIEDLKKILSEESEKIEDKESNTPARMNIDRIFPVKGIGTVITGTLMEGHVSKGDELFIYPIDEKIKIKSVQVHGKDVETAYAGQRTAMNISSIKKINVSRGDVVAKEGSVITTNIIDTKIIVSKNRDFSIKHWTRLRLALGTREILCRAVPLEKEEILPGEEGFIQFRLEEPLVCKNRDRFVLRSYSPVETIGGGIIIDPLAKKRHVDEALIEELKIKESGDLDKIILQYTESENALVLLKDIVSYTGENKEQVLNKLNELIENNEIILVDEKYINSNVANKIFDNIKEIIEKHHKDSPLSGGLTKDELKTKIYYDLNLKELENILELMIKNEILQKNNEYYGLKNFKIGLNKKQDNLRKEIIRELKENSFDKIEDLKSLSRKDKNREQILKYMIDKDIVIFGNNNILLKEDFEKAKELLIDYIEKNGSITISQYRDLLKSSRKNILLLLEYFDNMKLTKRVDDIRVLVK</sequence>
<evidence type="ECO:0000313" key="1">
    <source>
        <dbReference type="EMBL" id="QQK08686.1"/>
    </source>
</evidence>
<reference evidence="1 2" key="1">
    <citation type="journal article" date="2022" name="Int. J. Syst. Evol. Microbiol.">
        <title>Miniphocaeibacter halophilus sp. nov., an ammonium-tolerant acetate-producing bacterium isolated from a biogas system.</title>
        <authorList>
            <person name="Schnurer A."/>
            <person name="Singh A."/>
            <person name="Bi S."/>
            <person name="Qiao W."/>
            <person name="Westerholm M."/>
        </authorList>
    </citation>
    <scope>NUCLEOTIDE SEQUENCE [LARGE SCALE GENOMIC DNA]</scope>
    <source>
        <strain evidence="1 2">AMB_01</strain>
    </source>
</reference>
<dbReference type="EMBL" id="CP066744">
    <property type="protein sequence ID" value="QQK08686.1"/>
    <property type="molecule type" value="Genomic_DNA"/>
</dbReference>
<keyword evidence="1" id="KW-0251">Elongation factor</keyword>
<accession>A0AC61MZV7</accession>
<name>A0AC61MZV7_9FIRM</name>
<evidence type="ECO:0000313" key="2">
    <source>
        <dbReference type="Proteomes" id="UP000595814"/>
    </source>
</evidence>
<protein>
    <submittedName>
        <fullName evidence="1">Selenocysteine-specific translation elongation factor</fullName>
    </submittedName>
</protein>
<keyword evidence="1" id="KW-0648">Protein biosynthesis</keyword>
<organism evidence="1 2">
    <name type="scientific">Miniphocaeibacter halophilus</name>
    <dbReference type="NCBI Taxonomy" id="2931922"/>
    <lineage>
        <taxon>Bacteria</taxon>
        <taxon>Bacillati</taxon>
        <taxon>Bacillota</taxon>
        <taxon>Tissierellia</taxon>
        <taxon>Tissierellales</taxon>
        <taxon>Peptoniphilaceae</taxon>
        <taxon>Miniphocaeibacter</taxon>
    </lineage>
</organism>
<gene>
    <name evidence="1" type="primary">selB</name>
    <name evidence="1" type="ORF">JFY71_03865</name>
</gene>
<keyword evidence="2" id="KW-1185">Reference proteome</keyword>
<dbReference type="Proteomes" id="UP000595814">
    <property type="component" value="Chromosome"/>
</dbReference>